<feature type="non-terminal residue" evidence="1">
    <location>
        <position position="1"/>
    </location>
</feature>
<keyword evidence="2" id="KW-1185">Reference proteome</keyword>
<comment type="caution">
    <text evidence="1">The sequence shown here is derived from an EMBL/GenBank/DDBJ whole genome shotgun (WGS) entry which is preliminary data.</text>
</comment>
<protein>
    <submittedName>
        <fullName evidence="1">Uncharacterized protein</fullName>
    </submittedName>
</protein>
<accession>A0ABV0Y446</accession>
<sequence>GLYFLEAGGGTSDQCGHGFCFGWSLLRSLLHCMAWCGGGLVWYGSGRHVCCGQASQDLAIASGFSALYWGGVRLSTEWFLAGAGCKTHYKTVRRNFRCSQPDHAEKVTAIKKSARCRSRRKRALEVRSGNRLALRAAKRGLTVGVKRAKAIYAHRIQGHQ</sequence>
<name>A0ABV0Y446_9TELE</name>
<feature type="non-terminal residue" evidence="1">
    <location>
        <position position="160"/>
    </location>
</feature>
<organism evidence="1 2">
    <name type="scientific">Ameca splendens</name>
    <dbReference type="NCBI Taxonomy" id="208324"/>
    <lineage>
        <taxon>Eukaryota</taxon>
        <taxon>Metazoa</taxon>
        <taxon>Chordata</taxon>
        <taxon>Craniata</taxon>
        <taxon>Vertebrata</taxon>
        <taxon>Euteleostomi</taxon>
        <taxon>Actinopterygii</taxon>
        <taxon>Neopterygii</taxon>
        <taxon>Teleostei</taxon>
        <taxon>Neoteleostei</taxon>
        <taxon>Acanthomorphata</taxon>
        <taxon>Ovalentaria</taxon>
        <taxon>Atherinomorphae</taxon>
        <taxon>Cyprinodontiformes</taxon>
        <taxon>Goodeidae</taxon>
        <taxon>Ameca</taxon>
    </lineage>
</organism>
<dbReference type="Proteomes" id="UP001469553">
    <property type="component" value="Unassembled WGS sequence"/>
</dbReference>
<gene>
    <name evidence="1" type="ORF">AMECASPLE_022676</name>
</gene>
<evidence type="ECO:0000313" key="2">
    <source>
        <dbReference type="Proteomes" id="UP001469553"/>
    </source>
</evidence>
<dbReference type="EMBL" id="JAHRIP010020847">
    <property type="protein sequence ID" value="MEQ2288450.1"/>
    <property type="molecule type" value="Genomic_DNA"/>
</dbReference>
<reference evidence="1 2" key="1">
    <citation type="submission" date="2021-06" db="EMBL/GenBank/DDBJ databases">
        <authorList>
            <person name="Palmer J.M."/>
        </authorList>
    </citation>
    <scope>NUCLEOTIDE SEQUENCE [LARGE SCALE GENOMIC DNA]</scope>
    <source>
        <strain evidence="1 2">AS_MEX2019</strain>
        <tissue evidence="1">Muscle</tissue>
    </source>
</reference>
<proteinExistence type="predicted"/>
<evidence type="ECO:0000313" key="1">
    <source>
        <dbReference type="EMBL" id="MEQ2288450.1"/>
    </source>
</evidence>